<dbReference type="NCBIfam" id="TIGR00229">
    <property type="entry name" value="sensory_box"/>
    <property type="match status" value="1"/>
</dbReference>
<name>A0ABP6T2G9_9ACTN</name>
<dbReference type="InterPro" id="IPR013656">
    <property type="entry name" value="PAS_4"/>
</dbReference>
<dbReference type="Gene3D" id="1.10.287.130">
    <property type="match status" value="1"/>
</dbReference>
<evidence type="ECO:0000259" key="13">
    <source>
        <dbReference type="PROSITE" id="PS50109"/>
    </source>
</evidence>
<reference evidence="16" key="1">
    <citation type="journal article" date="2019" name="Int. J. Syst. Evol. Microbiol.">
        <title>The Global Catalogue of Microorganisms (GCM) 10K type strain sequencing project: providing services to taxonomists for standard genome sequencing and annotation.</title>
        <authorList>
            <consortium name="The Broad Institute Genomics Platform"/>
            <consortium name="The Broad Institute Genome Sequencing Center for Infectious Disease"/>
            <person name="Wu L."/>
            <person name="Ma J."/>
        </authorList>
    </citation>
    <scope>NUCLEOTIDE SEQUENCE [LARGE SCALE GENOMIC DNA]</scope>
    <source>
        <strain evidence="16">JCM 9458</strain>
    </source>
</reference>
<evidence type="ECO:0000256" key="7">
    <source>
        <dbReference type="ARBA" id="ARBA00022741"/>
    </source>
</evidence>
<evidence type="ECO:0000313" key="16">
    <source>
        <dbReference type="Proteomes" id="UP001501676"/>
    </source>
</evidence>
<dbReference type="CDD" id="cd00082">
    <property type="entry name" value="HisKA"/>
    <property type="match status" value="1"/>
</dbReference>
<dbReference type="EC" id="2.7.13.3" evidence="4"/>
<proteinExistence type="predicted"/>
<evidence type="ECO:0000256" key="8">
    <source>
        <dbReference type="ARBA" id="ARBA00022777"/>
    </source>
</evidence>
<evidence type="ECO:0000256" key="2">
    <source>
        <dbReference type="ARBA" id="ARBA00004141"/>
    </source>
</evidence>
<comment type="subcellular location">
    <subcellularLocation>
        <location evidence="3">Cell membrane</location>
    </subcellularLocation>
    <subcellularLocation>
        <location evidence="2">Membrane</location>
        <topology evidence="2">Multi-pass membrane protein</topology>
    </subcellularLocation>
</comment>
<dbReference type="CDD" id="cd00130">
    <property type="entry name" value="PAS"/>
    <property type="match status" value="2"/>
</dbReference>
<dbReference type="SUPFAM" id="SSF55785">
    <property type="entry name" value="PYP-like sensor domain (PAS domain)"/>
    <property type="match status" value="3"/>
</dbReference>
<dbReference type="InterPro" id="IPR003661">
    <property type="entry name" value="HisK_dim/P_dom"/>
</dbReference>
<evidence type="ECO:0000256" key="11">
    <source>
        <dbReference type="ARBA" id="ARBA00023012"/>
    </source>
</evidence>
<dbReference type="PROSITE" id="PS50109">
    <property type="entry name" value="HIS_KIN"/>
    <property type="match status" value="1"/>
</dbReference>
<dbReference type="RefSeq" id="WP_345730615.1">
    <property type="nucleotide sequence ID" value="NZ_BAAAYN010000033.1"/>
</dbReference>
<dbReference type="Pfam" id="PF08448">
    <property type="entry name" value="PAS_4"/>
    <property type="match status" value="1"/>
</dbReference>
<dbReference type="Gene3D" id="3.30.565.10">
    <property type="entry name" value="Histidine kinase-like ATPase, C-terminal domain"/>
    <property type="match status" value="1"/>
</dbReference>
<keyword evidence="9" id="KW-0067">ATP-binding</keyword>
<comment type="catalytic activity">
    <reaction evidence="1">
        <text>ATP + protein L-histidine = ADP + protein N-phospho-L-histidine.</text>
        <dbReference type="EC" id="2.7.13.3"/>
    </reaction>
</comment>
<keyword evidence="16" id="KW-1185">Reference proteome</keyword>
<dbReference type="InterPro" id="IPR035965">
    <property type="entry name" value="PAS-like_dom_sf"/>
</dbReference>
<evidence type="ECO:0000256" key="3">
    <source>
        <dbReference type="ARBA" id="ARBA00004236"/>
    </source>
</evidence>
<keyword evidence="8" id="KW-0418">Kinase</keyword>
<evidence type="ECO:0000259" key="14">
    <source>
        <dbReference type="PROSITE" id="PS50112"/>
    </source>
</evidence>
<sequence length="618" mass="66375">MEPAAPTVPAFPVPLAVVMVDPDGRVLTFTHSAEQLLGYRRPDVLGRQLGELIVPARLRDGIDDPLRPLYDACADEEGQGHRALPARRADGSEFPADVLVTPSEGHGYVVVIGSLPAKADERRQSEWFHRALVGRSPVVTMVYEPDGRWRWSSPAAVRLHGPGRPTTGVAESIIHPEDISLVRKLFAAALNAPRTGDHVLGASDAETVEVRLRPPGPHGDEWRVYALTVQNLVDEPAVEGIALYAIDVTRAVDAERREQLHSARIDTLIEALRVGILVEDSERRAVLANDALARVLGSRLSAHELIGEHTTERLPPAEIFADPVALRAETLRLVAQGKPATGSEFTLTDGRVIVRDYAPIHAEGAVAGHLWVVRDVTDQVTIRRGLEERNRALAEVATLKTEFVAAASHELRTPLTSIATFSQMLSEEPDAPADQRQIALEAIARNTNRTLRIVDDLITLAGLEGGTLPLTLRAVHLPDVIGEAVDSFAESAVQAGVTVDLVGNVTGPMLRVDPARLRQAVEALLSIVATAHAGTRIDVRVTFGAAQWTVRVGSPSALAAGDHLFTTGDRGAGNALSFLIARAIVSRHGGQLATPRTGQTDAFAINLPVRPHLPDADA</sequence>
<organism evidence="15 16">
    <name type="scientific">Cryptosporangium minutisporangium</name>
    <dbReference type="NCBI Taxonomy" id="113569"/>
    <lineage>
        <taxon>Bacteria</taxon>
        <taxon>Bacillati</taxon>
        <taxon>Actinomycetota</taxon>
        <taxon>Actinomycetes</taxon>
        <taxon>Cryptosporangiales</taxon>
        <taxon>Cryptosporangiaceae</taxon>
        <taxon>Cryptosporangium</taxon>
    </lineage>
</organism>
<dbReference type="Gene3D" id="3.30.450.20">
    <property type="entry name" value="PAS domain"/>
    <property type="match status" value="3"/>
</dbReference>
<evidence type="ECO:0000256" key="10">
    <source>
        <dbReference type="ARBA" id="ARBA00022989"/>
    </source>
</evidence>
<keyword evidence="12" id="KW-0472">Membrane</keyword>
<keyword evidence="7" id="KW-0547">Nucleotide-binding</keyword>
<feature type="domain" description="PAS" evidence="14">
    <location>
        <begin position="17"/>
        <end position="55"/>
    </location>
</feature>
<keyword evidence="6" id="KW-0812">Transmembrane</keyword>
<feature type="domain" description="Histidine kinase" evidence="13">
    <location>
        <begin position="406"/>
        <end position="611"/>
    </location>
</feature>
<keyword evidence="11" id="KW-0902">Two-component regulatory system</keyword>
<dbReference type="SUPFAM" id="SSF55874">
    <property type="entry name" value="ATPase domain of HSP90 chaperone/DNA topoisomerase II/histidine kinase"/>
    <property type="match status" value="1"/>
</dbReference>
<dbReference type="EMBL" id="BAAAYN010000033">
    <property type="protein sequence ID" value="GAA3391504.1"/>
    <property type="molecule type" value="Genomic_DNA"/>
</dbReference>
<protein>
    <recommendedName>
        <fullName evidence="4">histidine kinase</fullName>
        <ecNumber evidence="4">2.7.13.3</ecNumber>
    </recommendedName>
</protein>
<dbReference type="InterPro" id="IPR036097">
    <property type="entry name" value="HisK_dim/P_sf"/>
</dbReference>
<dbReference type="PROSITE" id="PS50112">
    <property type="entry name" value="PAS"/>
    <property type="match status" value="1"/>
</dbReference>
<dbReference type="Proteomes" id="UP001501676">
    <property type="component" value="Unassembled WGS sequence"/>
</dbReference>
<dbReference type="InterPro" id="IPR050351">
    <property type="entry name" value="BphY/WalK/GraS-like"/>
</dbReference>
<dbReference type="InterPro" id="IPR000014">
    <property type="entry name" value="PAS"/>
</dbReference>
<evidence type="ECO:0000256" key="9">
    <source>
        <dbReference type="ARBA" id="ARBA00022840"/>
    </source>
</evidence>
<dbReference type="PANTHER" id="PTHR42878">
    <property type="entry name" value="TWO-COMPONENT HISTIDINE KINASE"/>
    <property type="match status" value="1"/>
</dbReference>
<comment type="caution">
    <text evidence="15">The sequence shown here is derived from an EMBL/GenBank/DDBJ whole genome shotgun (WGS) entry which is preliminary data.</text>
</comment>
<dbReference type="SUPFAM" id="SSF47384">
    <property type="entry name" value="Homodimeric domain of signal transducing histidine kinase"/>
    <property type="match status" value="1"/>
</dbReference>
<dbReference type="PANTHER" id="PTHR42878:SF7">
    <property type="entry name" value="SENSOR HISTIDINE KINASE GLRK"/>
    <property type="match status" value="1"/>
</dbReference>
<evidence type="ECO:0000256" key="5">
    <source>
        <dbReference type="ARBA" id="ARBA00022679"/>
    </source>
</evidence>
<dbReference type="SMART" id="SM00388">
    <property type="entry name" value="HisKA"/>
    <property type="match status" value="1"/>
</dbReference>
<dbReference type="SMART" id="SM00091">
    <property type="entry name" value="PAS"/>
    <property type="match status" value="3"/>
</dbReference>
<evidence type="ECO:0000256" key="4">
    <source>
        <dbReference type="ARBA" id="ARBA00012438"/>
    </source>
</evidence>
<dbReference type="InterPro" id="IPR005467">
    <property type="entry name" value="His_kinase_dom"/>
</dbReference>
<evidence type="ECO:0000256" key="6">
    <source>
        <dbReference type="ARBA" id="ARBA00022692"/>
    </source>
</evidence>
<dbReference type="InterPro" id="IPR036890">
    <property type="entry name" value="HATPase_C_sf"/>
</dbReference>
<keyword evidence="5" id="KW-0808">Transferase</keyword>
<evidence type="ECO:0000256" key="12">
    <source>
        <dbReference type="ARBA" id="ARBA00023136"/>
    </source>
</evidence>
<evidence type="ECO:0000313" key="15">
    <source>
        <dbReference type="EMBL" id="GAA3391504.1"/>
    </source>
</evidence>
<gene>
    <name evidence="15" type="ORF">GCM10020369_49700</name>
</gene>
<keyword evidence="10" id="KW-1133">Transmembrane helix</keyword>
<accession>A0ABP6T2G9</accession>
<evidence type="ECO:0000256" key="1">
    <source>
        <dbReference type="ARBA" id="ARBA00000085"/>
    </source>
</evidence>
<dbReference type="Pfam" id="PF00512">
    <property type="entry name" value="HisKA"/>
    <property type="match status" value="1"/>
</dbReference>
<dbReference type="Pfam" id="PF13426">
    <property type="entry name" value="PAS_9"/>
    <property type="match status" value="1"/>
</dbReference>